<evidence type="ECO:0000313" key="1">
    <source>
        <dbReference type="EMBL" id="NNH12078.1"/>
    </source>
</evidence>
<organism evidence="1 2">
    <name type="scientific">Cupriavidus gilardii</name>
    <dbReference type="NCBI Taxonomy" id="82541"/>
    <lineage>
        <taxon>Bacteria</taxon>
        <taxon>Pseudomonadati</taxon>
        <taxon>Pseudomonadota</taxon>
        <taxon>Betaproteobacteria</taxon>
        <taxon>Burkholderiales</taxon>
        <taxon>Burkholderiaceae</taxon>
        <taxon>Cupriavidus</taxon>
    </lineage>
</organism>
<dbReference type="AlphaFoldDB" id="A0A849BD71"/>
<dbReference type="Gene3D" id="2.40.30.240">
    <property type="match status" value="1"/>
</dbReference>
<evidence type="ECO:0000313" key="2">
    <source>
        <dbReference type="Proteomes" id="UP000542973"/>
    </source>
</evidence>
<accession>A0A849BD71</accession>
<dbReference type="RefSeq" id="WP_151022392.1">
    <property type="nucleotide sequence ID" value="NZ_BAAAEB010000068.1"/>
</dbReference>
<proteinExistence type="predicted"/>
<name>A0A849BD71_9BURK</name>
<dbReference type="InterPro" id="IPR024659">
    <property type="entry name" value="Phage_coat_Gp5"/>
</dbReference>
<evidence type="ECO:0008006" key="3">
    <source>
        <dbReference type="Google" id="ProtNLM"/>
    </source>
</evidence>
<dbReference type="Proteomes" id="UP000542973">
    <property type="component" value="Unassembled WGS sequence"/>
</dbReference>
<dbReference type="Pfam" id="PF11651">
    <property type="entry name" value="P22_CoatProtein"/>
    <property type="match status" value="1"/>
</dbReference>
<reference evidence="1 2" key="1">
    <citation type="submission" date="2020-05" db="EMBL/GenBank/DDBJ databases">
        <title>MicrobeNet Type strains.</title>
        <authorList>
            <person name="Nicholson A.C."/>
        </authorList>
    </citation>
    <scope>NUCLEOTIDE SEQUENCE [LARGE SCALE GENOMIC DNA]</scope>
    <source>
        <strain evidence="1 2">ATCC 700815</strain>
    </source>
</reference>
<protein>
    <recommendedName>
        <fullName evidence="3">P22 coat-protein 5 family protein</fullName>
    </recommendedName>
</protein>
<gene>
    <name evidence="1" type="ORF">HLB16_14470</name>
</gene>
<comment type="caution">
    <text evidence="1">The sequence shown here is derived from an EMBL/GenBank/DDBJ whole genome shotgun (WGS) entry which is preliminary data.</text>
</comment>
<sequence>MANTLLTPDMITKEALRILHQKLNFVGNINRQYDDSFAKSGAKIGDTLRIRKPVRYTVTDGAALGSQDSTETSVSLPITNQKHVPMSFTSAELTLDIDEFSKRFIEPAMAQLAASVEFDVLSKRYKDVFNVVGTPGSPLNSLKTVLEGRKKLNDNLAPNDGKRFTILNTQANVDLVDALKGLFQDSAAIKEQYKEGMMGRTAGFDFYENTLMPIHTAGAGVDDAYLVNGAGQTGSSLVVDGGTGALKAGDVFTIAGVFQVHPETRQSTGVLQQFVVTADYAGGAGSVGISPAIITSGAYQTVSGSPADNAAMTFIGAASTAFQQSLQFHESAFTFATADLVLPQGVDFASRQTYDGISLRIIRQYDINTDAFPCRVDVLYGSASLYPQLAVRAVNN</sequence>
<dbReference type="EMBL" id="JABEMD010000023">
    <property type="protein sequence ID" value="NNH12078.1"/>
    <property type="molecule type" value="Genomic_DNA"/>
</dbReference>